<dbReference type="AlphaFoldDB" id="A0A2A6BNP6"/>
<name>A0A2A6BNP6_PRIPA</name>
<dbReference type="EnsemblMetazoa" id="PPA36070.1">
    <property type="protein sequence ID" value="PPA36070.1"/>
    <property type="gene ID" value="WBGene00274439"/>
</dbReference>
<proteinExistence type="predicted"/>
<accession>A0A2A6BNP6</accession>
<gene>
    <name evidence="1" type="primary">WBGene00274439</name>
</gene>
<sequence>MTPPPRAGYVCTRHRAGHANGGVEVRRCRAYVCQQPPRFRSLSEASRSLVVSRRRGRFAASAGPGGRVSHRRLSGWSANCYRDRSRLDPEVNRDYHGLIGARFGHLPGLALVFLT</sequence>
<reference evidence="1" key="2">
    <citation type="submission" date="2022-06" db="UniProtKB">
        <authorList>
            <consortium name="EnsemblMetazoa"/>
        </authorList>
    </citation>
    <scope>IDENTIFICATION</scope>
    <source>
        <strain evidence="1">PS312</strain>
    </source>
</reference>
<evidence type="ECO:0000313" key="1">
    <source>
        <dbReference type="EnsemblMetazoa" id="PPA36070.1"/>
    </source>
</evidence>
<evidence type="ECO:0000313" key="2">
    <source>
        <dbReference type="Proteomes" id="UP000005239"/>
    </source>
</evidence>
<accession>A0A8R1UPY5</accession>
<reference evidence="2" key="1">
    <citation type="journal article" date="2008" name="Nat. Genet.">
        <title>The Pristionchus pacificus genome provides a unique perspective on nematode lifestyle and parasitism.</title>
        <authorList>
            <person name="Dieterich C."/>
            <person name="Clifton S.W."/>
            <person name="Schuster L.N."/>
            <person name="Chinwalla A."/>
            <person name="Delehaunty K."/>
            <person name="Dinkelacker I."/>
            <person name="Fulton L."/>
            <person name="Fulton R."/>
            <person name="Godfrey J."/>
            <person name="Minx P."/>
            <person name="Mitreva M."/>
            <person name="Roeseler W."/>
            <person name="Tian H."/>
            <person name="Witte H."/>
            <person name="Yang S.P."/>
            <person name="Wilson R.K."/>
            <person name="Sommer R.J."/>
        </authorList>
    </citation>
    <scope>NUCLEOTIDE SEQUENCE [LARGE SCALE GENOMIC DNA]</scope>
    <source>
        <strain evidence="2">PS312</strain>
    </source>
</reference>
<protein>
    <submittedName>
        <fullName evidence="1">Uncharacterized protein</fullName>
    </submittedName>
</protein>
<keyword evidence="2" id="KW-1185">Reference proteome</keyword>
<organism evidence="1 2">
    <name type="scientific">Pristionchus pacificus</name>
    <name type="common">Parasitic nematode worm</name>
    <dbReference type="NCBI Taxonomy" id="54126"/>
    <lineage>
        <taxon>Eukaryota</taxon>
        <taxon>Metazoa</taxon>
        <taxon>Ecdysozoa</taxon>
        <taxon>Nematoda</taxon>
        <taxon>Chromadorea</taxon>
        <taxon>Rhabditida</taxon>
        <taxon>Rhabditina</taxon>
        <taxon>Diplogasteromorpha</taxon>
        <taxon>Diplogasteroidea</taxon>
        <taxon>Neodiplogasteridae</taxon>
        <taxon>Pristionchus</taxon>
    </lineage>
</organism>
<dbReference type="Proteomes" id="UP000005239">
    <property type="component" value="Unassembled WGS sequence"/>
</dbReference>